<dbReference type="InterPro" id="IPR015679">
    <property type="entry name" value="PLipase_D_fam"/>
</dbReference>
<dbReference type="OrthoDB" id="71549at2759"/>
<gene>
    <name evidence="3" type="ORF">Cgig2_023701</name>
</gene>
<dbReference type="AlphaFoldDB" id="A0A9Q1KJS0"/>
<protein>
    <submittedName>
        <fullName evidence="3">Uncharacterized protein</fullName>
    </submittedName>
</protein>
<accession>A0A9Q1KJS0</accession>
<dbReference type="GO" id="GO:0004630">
    <property type="term" value="F:phospholipase D activity"/>
    <property type="evidence" value="ECO:0007669"/>
    <property type="project" value="TreeGrafter"/>
</dbReference>
<name>A0A9Q1KJS0_9CARY</name>
<dbReference type="GO" id="GO:0005886">
    <property type="term" value="C:plasma membrane"/>
    <property type="evidence" value="ECO:0007669"/>
    <property type="project" value="TreeGrafter"/>
</dbReference>
<dbReference type="Proteomes" id="UP001153076">
    <property type="component" value="Unassembled WGS sequence"/>
</dbReference>
<dbReference type="PANTHER" id="PTHR18896">
    <property type="entry name" value="PHOSPHOLIPASE D"/>
    <property type="match status" value="1"/>
</dbReference>
<reference evidence="3" key="1">
    <citation type="submission" date="2022-04" db="EMBL/GenBank/DDBJ databases">
        <title>Carnegiea gigantea Genome sequencing and assembly v2.</title>
        <authorList>
            <person name="Copetti D."/>
            <person name="Sanderson M.J."/>
            <person name="Burquez A."/>
            <person name="Wojciechowski M.F."/>
        </authorList>
    </citation>
    <scope>NUCLEOTIDE SEQUENCE</scope>
    <source>
        <strain evidence="3">SGP5-SGP5p</strain>
        <tissue evidence="3">Aerial part</tissue>
    </source>
</reference>
<organism evidence="3 4">
    <name type="scientific">Carnegiea gigantea</name>
    <dbReference type="NCBI Taxonomy" id="171969"/>
    <lineage>
        <taxon>Eukaryota</taxon>
        <taxon>Viridiplantae</taxon>
        <taxon>Streptophyta</taxon>
        <taxon>Embryophyta</taxon>
        <taxon>Tracheophyta</taxon>
        <taxon>Spermatophyta</taxon>
        <taxon>Magnoliopsida</taxon>
        <taxon>eudicotyledons</taxon>
        <taxon>Gunneridae</taxon>
        <taxon>Pentapetalae</taxon>
        <taxon>Caryophyllales</taxon>
        <taxon>Cactineae</taxon>
        <taxon>Cactaceae</taxon>
        <taxon>Cactoideae</taxon>
        <taxon>Echinocereeae</taxon>
        <taxon>Carnegiea</taxon>
    </lineage>
</organism>
<comment type="caution">
    <text evidence="3">The sequence shown here is derived from an EMBL/GenBank/DDBJ whole genome shotgun (WGS) entry which is preliminary data.</text>
</comment>
<keyword evidence="2" id="KW-0443">Lipid metabolism</keyword>
<evidence type="ECO:0000313" key="4">
    <source>
        <dbReference type="Proteomes" id="UP001153076"/>
    </source>
</evidence>
<evidence type="ECO:0000313" key="3">
    <source>
        <dbReference type="EMBL" id="KAJ8444638.1"/>
    </source>
</evidence>
<keyword evidence="1" id="KW-0677">Repeat</keyword>
<dbReference type="GO" id="GO:0009395">
    <property type="term" value="P:phospholipid catabolic process"/>
    <property type="evidence" value="ECO:0007669"/>
    <property type="project" value="TreeGrafter"/>
</dbReference>
<evidence type="ECO:0000256" key="2">
    <source>
        <dbReference type="ARBA" id="ARBA00023098"/>
    </source>
</evidence>
<proteinExistence type="predicted"/>
<keyword evidence="4" id="KW-1185">Reference proteome</keyword>
<dbReference type="SUPFAM" id="SSF56024">
    <property type="entry name" value="Phospholipase D/nuclease"/>
    <property type="match status" value="1"/>
</dbReference>
<evidence type="ECO:0000256" key="1">
    <source>
        <dbReference type="ARBA" id="ARBA00022737"/>
    </source>
</evidence>
<dbReference type="EMBL" id="JAKOGI010000092">
    <property type="protein sequence ID" value="KAJ8444638.1"/>
    <property type="molecule type" value="Genomic_DNA"/>
</dbReference>
<dbReference type="PANTHER" id="PTHR18896:SF115">
    <property type="entry name" value="PHOSPHOLIPASE D ALPHA 1"/>
    <property type="match status" value="1"/>
</dbReference>
<sequence length="231" mass="25922">MTLGKLLKKKAQEGVRVSMLVLDDWTSVKGLKEDGLLATHDEEIDNYFQGPSPRNPDEGKSIIEGTAFDTMTLDTTQHDDFHQPNFKGSSINNARHREPWHDFHSKLGGPVVCDVLYNFEQRWIKQGGKDLLLDIPEMNEMALFGFPESPKDMAKAGLASGKDSFLGSSFDWKAHNTNKATDIGAIHPIPKELSLKTVFQIEKGKWFTVYVIVAMWQEGHPDRGVVQAILD</sequence>